<protein>
    <recommendedName>
        <fullName evidence="2">Glycosyltransferase 2-like domain-containing protein</fullName>
    </recommendedName>
</protein>
<dbReference type="CDD" id="cd02511">
    <property type="entry name" value="Beta4Glucosyltransferase"/>
    <property type="match status" value="1"/>
</dbReference>
<dbReference type="EMBL" id="MFKH01000010">
    <property type="protein sequence ID" value="OGG37540.1"/>
    <property type="molecule type" value="Genomic_DNA"/>
</dbReference>
<evidence type="ECO:0000313" key="3">
    <source>
        <dbReference type="EMBL" id="OGG37540.1"/>
    </source>
</evidence>
<proteinExistence type="predicted"/>
<sequence>MKLPITVIVLAYDEEANLPRCLSRVKDHVEDVVVVTNADERGTDTTSDIAARFGARVFTHAYMNQAQQFDWALQNVDVKTPWILKLDADEWVTDDLWHELEEKLGSTPEDVTGYFIKRRVIFMGRWIRFGGYYPSWFLRLFRTGKARTDGREVDEHIVLTEGKAAKLQNDFVDENMKGLSEWIKKHNDYASREAAQSKALDSQGFGNPEGSRNLERSSRRTRLVRRSLYAKLPLFLRAILYWKYRYFIRLGFLDGVEGFVYHALQGLWYRFLIDAKIRETKHESSH</sequence>
<name>A0A1F6BKW0_9BACT</name>
<feature type="domain" description="Glycosyltransferase 2-like" evidence="2">
    <location>
        <begin position="6"/>
        <end position="147"/>
    </location>
</feature>
<dbReference type="InterPro" id="IPR029044">
    <property type="entry name" value="Nucleotide-diphossugar_trans"/>
</dbReference>
<evidence type="ECO:0000313" key="4">
    <source>
        <dbReference type="Proteomes" id="UP000176273"/>
    </source>
</evidence>
<dbReference type="STRING" id="1798468.A2110_03075"/>
<dbReference type="InterPro" id="IPR001173">
    <property type="entry name" value="Glyco_trans_2-like"/>
</dbReference>
<dbReference type="Pfam" id="PF00535">
    <property type="entry name" value="Glycos_transf_2"/>
    <property type="match status" value="1"/>
</dbReference>
<accession>A0A1F6BKW0</accession>
<comment type="caution">
    <text evidence="3">The sequence shown here is derived from an EMBL/GenBank/DDBJ whole genome shotgun (WGS) entry which is preliminary data.</text>
</comment>
<dbReference type="Proteomes" id="UP000176273">
    <property type="component" value="Unassembled WGS sequence"/>
</dbReference>
<gene>
    <name evidence="3" type="ORF">A2110_03075</name>
</gene>
<feature type="region of interest" description="Disordered" evidence="1">
    <location>
        <begin position="197"/>
        <end position="217"/>
    </location>
</feature>
<dbReference type="PANTHER" id="PTHR43630">
    <property type="entry name" value="POLY-BETA-1,6-N-ACETYL-D-GLUCOSAMINE SYNTHASE"/>
    <property type="match status" value="1"/>
</dbReference>
<evidence type="ECO:0000256" key="1">
    <source>
        <dbReference type="SAM" id="MobiDB-lite"/>
    </source>
</evidence>
<reference evidence="3 4" key="1">
    <citation type="journal article" date="2016" name="Nat. Commun.">
        <title>Thousands of microbial genomes shed light on interconnected biogeochemical processes in an aquifer system.</title>
        <authorList>
            <person name="Anantharaman K."/>
            <person name="Brown C.T."/>
            <person name="Hug L.A."/>
            <person name="Sharon I."/>
            <person name="Castelle C.J."/>
            <person name="Probst A.J."/>
            <person name="Thomas B.C."/>
            <person name="Singh A."/>
            <person name="Wilkins M.J."/>
            <person name="Karaoz U."/>
            <person name="Brodie E.L."/>
            <person name="Williams K.H."/>
            <person name="Hubbard S.S."/>
            <person name="Banfield J.F."/>
        </authorList>
    </citation>
    <scope>NUCLEOTIDE SEQUENCE [LARGE SCALE GENOMIC DNA]</scope>
</reference>
<organism evidence="3 4">
    <name type="scientific">Candidatus Jorgensenbacteria bacterium GWA1_54_12</name>
    <dbReference type="NCBI Taxonomy" id="1798468"/>
    <lineage>
        <taxon>Bacteria</taxon>
        <taxon>Candidatus Joergenseniibacteriota</taxon>
    </lineage>
</organism>
<dbReference type="PANTHER" id="PTHR43630:SF2">
    <property type="entry name" value="GLYCOSYLTRANSFERASE"/>
    <property type="match status" value="1"/>
</dbReference>
<dbReference type="SUPFAM" id="SSF53448">
    <property type="entry name" value="Nucleotide-diphospho-sugar transferases"/>
    <property type="match status" value="1"/>
</dbReference>
<evidence type="ECO:0000259" key="2">
    <source>
        <dbReference type="Pfam" id="PF00535"/>
    </source>
</evidence>
<dbReference type="Gene3D" id="3.90.550.10">
    <property type="entry name" value="Spore Coat Polysaccharide Biosynthesis Protein SpsA, Chain A"/>
    <property type="match status" value="1"/>
</dbReference>
<dbReference type="AlphaFoldDB" id="A0A1F6BKW0"/>